<organism evidence="2 3">
    <name type="scientific">Mesotoga infera</name>
    <dbReference type="NCBI Taxonomy" id="1236046"/>
    <lineage>
        <taxon>Bacteria</taxon>
        <taxon>Thermotogati</taxon>
        <taxon>Thermotogota</taxon>
        <taxon>Thermotogae</taxon>
        <taxon>Kosmotogales</taxon>
        <taxon>Kosmotogaceae</taxon>
        <taxon>Mesotoga</taxon>
    </lineage>
</organism>
<feature type="domain" description="Glycosyltransferase subfamily 4-like N-terminal" evidence="1">
    <location>
        <begin position="56"/>
        <end position="175"/>
    </location>
</feature>
<accession>A0A7Z7LGW9</accession>
<dbReference type="EMBL" id="LS974202">
    <property type="protein sequence ID" value="SSC13680.1"/>
    <property type="molecule type" value="Genomic_DNA"/>
</dbReference>
<dbReference type="InterPro" id="IPR028098">
    <property type="entry name" value="Glyco_trans_4-like_N"/>
</dbReference>
<dbReference type="AlphaFoldDB" id="A0A7Z7LGW9"/>
<keyword evidence="3" id="KW-1185">Reference proteome</keyword>
<dbReference type="SUPFAM" id="SSF53756">
    <property type="entry name" value="UDP-Glycosyltransferase/glycogen phosphorylase"/>
    <property type="match status" value="1"/>
</dbReference>
<protein>
    <recommendedName>
        <fullName evidence="1">Glycosyltransferase subfamily 4-like N-terminal domain-containing protein</fullName>
    </recommendedName>
</protein>
<dbReference type="RefSeq" id="WP_169699801.1">
    <property type="nucleotide sequence ID" value="NZ_LS974202.1"/>
</dbReference>
<evidence type="ECO:0000259" key="1">
    <source>
        <dbReference type="Pfam" id="PF13439"/>
    </source>
</evidence>
<evidence type="ECO:0000313" key="3">
    <source>
        <dbReference type="Proteomes" id="UP000250796"/>
    </source>
</evidence>
<reference evidence="2 3" key="1">
    <citation type="submission" date="2017-01" db="EMBL/GenBank/DDBJ databases">
        <authorList>
            <person name="Erauso G."/>
        </authorList>
    </citation>
    <scope>NUCLEOTIDE SEQUENCE [LARGE SCALE GENOMIC DNA]</scope>
    <source>
        <strain evidence="2">MESINF1</strain>
    </source>
</reference>
<dbReference type="Proteomes" id="UP000250796">
    <property type="component" value="Chromosome MESINF"/>
</dbReference>
<name>A0A7Z7LGW9_9BACT</name>
<dbReference type="Gene3D" id="3.40.50.2000">
    <property type="entry name" value="Glycogen Phosphorylase B"/>
    <property type="match status" value="2"/>
</dbReference>
<evidence type="ECO:0000313" key="2">
    <source>
        <dbReference type="EMBL" id="SSC13680.1"/>
    </source>
</evidence>
<sequence>MKTLVVGYDHSWKDKRVMRTIEIFSKLGKVYYQFSGSNDLSIAQSKGDIQCFPLSRDEMPGRHRLIKRVRLDQEILRLVQDLDYDLAYFHSFPASQPIKLFREVKKRGKKLLYDLHEIMPVQFLPEKYSFLNPVLWQILKAQLSLVDGVIGVSDEAMKMMFEKTGITKPFLIIPNYAVTGMQIGRNVKNAEIAIVGGTSRKITINGNLLKELKKNFKLISIGTNCDIVDEELPFMDYELMMDRISKVKYTLLAFQSRSDPQYPNDIYSLPNKFYDSLAAGTPVIIDNRFVSMKKIIEETNTGLILDLSKEPYKDLSLILNASGSYDSYLKNLGRYYDKFVWDNSKEDYFVDFIATIMNS</sequence>
<dbReference type="Pfam" id="PF13439">
    <property type="entry name" value="Glyco_transf_4"/>
    <property type="match status" value="1"/>
</dbReference>
<dbReference type="KEGG" id="minf:MESINF_2240"/>
<gene>
    <name evidence="2" type="ORF">MESINF_2240</name>
</gene>
<proteinExistence type="predicted"/>